<dbReference type="PANTHER" id="PTHR43734">
    <property type="entry name" value="PHYTOENE DESATURASE"/>
    <property type="match status" value="1"/>
</dbReference>
<dbReference type="InterPro" id="IPR002937">
    <property type="entry name" value="Amino_oxidase"/>
</dbReference>
<evidence type="ECO:0000313" key="8">
    <source>
        <dbReference type="EMBL" id="KJU84746.1"/>
    </source>
</evidence>
<comment type="caution">
    <text evidence="8">The sequence shown here is derived from an EMBL/GenBank/DDBJ whole genome shotgun (WGS) entry which is preliminary data.</text>
</comment>
<keyword evidence="6" id="KW-0812">Transmembrane</keyword>
<dbReference type="NCBIfam" id="TIGR02734">
    <property type="entry name" value="crtI_fam"/>
    <property type="match status" value="1"/>
</dbReference>
<dbReference type="GO" id="GO:0016627">
    <property type="term" value="F:oxidoreductase activity, acting on the CH-CH group of donors"/>
    <property type="evidence" value="ECO:0007669"/>
    <property type="project" value="UniProtKB-ARBA"/>
</dbReference>
<gene>
    <name evidence="8" type="ORF">MBAV_003062</name>
</gene>
<keyword evidence="9" id="KW-1185">Reference proteome</keyword>
<evidence type="ECO:0000256" key="3">
    <source>
        <dbReference type="ARBA" id="ARBA00022746"/>
    </source>
</evidence>
<feature type="transmembrane region" description="Helical" evidence="6">
    <location>
        <begin position="24"/>
        <end position="41"/>
    </location>
</feature>
<evidence type="ECO:0000256" key="2">
    <source>
        <dbReference type="ARBA" id="ARBA00006046"/>
    </source>
</evidence>
<dbReference type="PROSITE" id="PS00982">
    <property type="entry name" value="PHYTOENE_DH"/>
    <property type="match status" value="1"/>
</dbReference>
<dbReference type="InterPro" id="IPR008150">
    <property type="entry name" value="Phytoene_DH_bac_CS"/>
</dbReference>
<evidence type="ECO:0000259" key="7">
    <source>
        <dbReference type="Pfam" id="PF01593"/>
    </source>
</evidence>
<dbReference type="GO" id="GO:0016117">
    <property type="term" value="P:carotenoid biosynthetic process"/>
    <property type="evidence" value="ECO:0007669"/>
    <property type="project" value="UniProtKB-KW"/>
</dbReference>
<name>A0A0F3GS60_9BACT</name>
<keyword evidence="4 5" id="KW-0560">Oxidoreductase</keyword>
<proteinExistence type="inferred from homology"/>
<dbReference type="PATRIC" id="fig|29290.4.peg.4057"/>
<keyword evidence="3 5" id="KW-0125">Carotenoid biosynthesis</keyword>
<dbReference type="Proteomes" id="UP000033423">
    <property type="component" value="Unassembled WGS sequence"/>
</dbReference>
<evidence type="ECO:0000256" key="5">
    <source>
        <dbReference type="RuleBase" id="RU362075"/>
    </source>
</evidence>
<dbReference type="InterPro" id="IPR014105">
    <property type="entry name" value="Carotenoid/retinoid_OxRdtase"/>
</dbReference>
<sequence>MGYCGLPLYCRNNTKRISNMKKRIVVIGAGPGGLATAMLLLRRGYDVAVYEKDQHVGGRTGRYIIDDYIFDIGPTFLMLPQFIEDLFSLAGKDVRDYVQLKPLDPLYRLKFDDGTEFYPSTDTEKTIAEIGRLFPGEVDNYLRFMRDEGYRYRRVERCFKVPYDNLYDFLRPRFLEALPQLNITGTLRKRLEGYFKDDKMRLAMSFQTKYIGMSPWRAPSAYSLISYIEHRWGIYHVRGGLNQLTLAMARIVEEYGGRIYTSTKVNQVLKRDGRATGILLENGEEVLADYVVINADFAYAMSSLMGSSRIKYTDNNLKQRNYSCSTFMLYLGVNKTYDIPHHNLVFGSDFKAHMDDITMTRRPSSMSLVYVHNPIVSDDTLAPAGKSPIYILVPVPNNKAHIHWDDIKHDFRNQVLEFIAGKTGMTDIERHIEVEKIVTPYDWKRDFNVYNGAVFNLSHDLGQMFYFRPHSRSQELSNCYIVGGGTHPGSGLPNICISSIIASEQLIMDDTDKRLRK</sequence>
<feature type="domain" description="Amine oxidase" evidence="7">
    <location>
        <begin position="32"/>
        <end position="498"/>
    </location>
</feature>
<evidence type="ECO:0000313" key="9">
    <source>
        <dbReference type="Proteomes" id="UP000033423"/>
    </source>
</evidence>
<dbReference type="PANTHER" id="PTHR43734:SF1">
    <property type="entry name" value="PHYTOENE DESATURASE"/>
    <property type="match status" value="1"/>
</dbReference>
<reference evidence="8 9" key="1">
    <citation type="submission" date="2015-02" db="EMBL/GenBank/DDBJ databases">
        <title>Single-cell genomics of uncultivated deep-branching MTB reveals a conserved set of magnetosome genes.</title>
        <authorList>
            <person name="Kolinko S."/>
            <person name="Richter M."/>
            <person name="Glockner F.O."/>
            <person name="Brachmann A."/>
            <person name="Schuler D."/>
        </authorList>
    </citation>
    <scope>NUCLEOTIDE SEQUENCE [LARGE SCALE GENOMIC DNA]</scope>
    <source>
        <strain evidence="8">TM-1</strain>
    </source>
</reference>
<dbReference type="SUPFAM" id="SSF51905">
    <property type="entry name" value="FAD/NAD(P)-binding domain"/>
    <property type="match status" value="1"/>
</dbReference>
<evidence type="ECO:0000256" key="6">
    <source>
        <dbReference type="SAM" id="Phobius"/>
    </source>
</evidence>
<evidence type="ECO:0000256" key="1">
    <source>
        <dbReference type="ARBA" id="ARBA00004829"/>
    </source>
</evidence>
<dbReference type="EMBL" id="LACI01001314">
    <property type="protein sequence ID" value="KJU84746.1"/>
    <property type="molecule type" value="Genomic_DNA"/>
</dbReference>
<keyword evidence="6" id="KW-1133">Transmembrane helix</keyword>
<evidence type="ECO:0000256" key="4">
    <source>
        <dbReference type="ARBA" id="ARBA00023002"/>
    </source>
</evidence>
<dbReference type="PRINTS" id="PR00419">
    <property type="entry name" value="ADXRDTASE"/>
</dbReference>
<organism evidence="8 9">
    <name type="scientific">Candidatus Magnetobacterium bavaricum</name>
    <dbReference type="NCBI Taxonomy" id="29290"/>
    <lineage>
        <taxon>Bacteria</taxon>
        <taxon>Pseudomonadati</taxon>
        <taxon>Nitrospirota</taxon>
        <taxon>Thermodesulfovibrionia</taxon>
        <taxon>Thermodesulfovibrionales</taxon>
        <taxon>Candidatus Magnetobacteriaceae</taxon>
        <taxon>Candidatus Magnetobacterium</taxon>
    </lineage>
</organism>
<dbReference type="InterPro" id="IPR036188">
    <property type="entry name" value="FAD/NAD-bd_sf"/>
</dbReference>
<dbReference type="Pfam" id="PF01593">
    <property type="entry name" value="Amino_oxidase"/>
    <property type="match status" value="1"/>
</dbReference>
<keyword evidence="6" id="KW-0472">Membrane</keyword>
<dbReference type="Gene3D" id="3.50.50.60">
    <property type="entry name" value="FAD/NAD(P)-binding domain"/>
    <property type="match status" value="2"/>
</dbReference>
<protein>
    <submittedName>
        <fullName evidence="8">Phytoene dehydrogenase</fullName>
    </submittedName>
</protein>
<comment type="pathway">
    <text evidence="1 5">Carotenoid biosynthesis.</text>
</comment>
<comment type="similarity">
    <text evidence="2 5">Belongs to the carotenoid/retinoid oxidoreductase family.</text>
</comment>
<accession>A0A0F3GS60</accession>
<dbReference type="AlphaFoldDB" id="A0A0F3GS60"/>